<dbReference type="InterPro" id="IPR045864">
    <property type="entry name" value="aa-tRNA-synth_II/BPL/LPL"/>
</dbReference>
<reference evidence="9 10" key="1">
    <citation type="submission" date="2016-11" db="EMBL/GenBank/DDBJ databases">
        <authorList>
            <person name="Jaros S."/>
            <person name="Januszkiewicz K."/>
            <person name="Wedrychowicz H."/>
        </authorList>
    </citation>
    <scope>NUCLEOTIDE SEQUENCE [LARGE SCALE GENOMIC DNA]</scope>
    <source>
        <strain evidence="9 10">DSM 27063</strain>
    </source>
</reference>
<dbReference type="InterPro" id="IPR029351">
    <property type="entry name" value="GAD_dom"/>
</dbReference>
<feature type="binding site" evidence="7">
    <location>
        <position position="228"/>
    </location>
    <ligand>
        <name>ATP</name>
        <dbReference type="ChEBI" id="CHEBI:30616"/>
    </ligand>
</feature>
<dbReference type="InterPro" id="IPR047090">
    <property type="entry name" value="AspRS_core"/>
</dbReference>
<dbReference type="PANTHER" id="PTHR22594:SF5">
    <property type="entry name" value="ASPARTATE--TRNA LIGASE, MITOCHONDRIAL"/>
    <property type="match status" value="1"/>
</dbReference>
<dbReference type="PROSITE" id="PS50862">
    <property type="entry name" value="AA_TRNA_LIGASE_II"/>
    <property type="match status" value="1"/>
</dbReference>
<accession>A0A1M6B9H2</accession>
<dbReference type="EMBL" id="FQZE01000002">
    <property type="protein sequence ID" value="SHI45307.1"/>
    <property type="molecule type" value="Genomic_DNA"/>
</dbReference>
<dbReference type="RefSeq" id="WP_073164734.1">
    <property type="nucleotide sequence ID" value="NZ_FQZE01000002.1"/>
</dbReference>
<dbReference type="InterPro" id="IPR004115">
    <property type="entry name" value="GAD-like_sf"/>
</dbReference>
<proteinExistence type="inferred from homology"/>
<dbReference type="OrthoDB" id="9802326at2"/>
<feature type="binding site" evidence="7">
    <location>
        <position position="478"/>
    </location>
    <ligand>
        <name>ATP</name>
        <dbReference type="ChEBI" id="CHEBI:30616"/>
    </ligand>
</feature>
<evidence type="ECO:0000256" key="1">
    <source>
        <dbReference type="ARBA" id="ARBA00006303"/>
    </source>
</evidence>
<feature type="domain" description="Aminoacyl-transfer RNA synthetases class-II family profile" evidence="8">
    <location>
        <begin position="140"/>
        <end position="551"/>
    </location>
</feature>
<dbReference type="PRINTS" id="PR01042">
    <property type="entry name" value="TRNASYNTHASP"/>
</dbReference>
<comment type="function">
    <text evidence="7">Catalyzes the attachment of L-aspartate to tRNA(Asp) in a two-step reaction: L-aspartate is first activated by ATP to form Asp-AMP and then transferred to the acceptor end of tRNA(Asp).</text>
</comment>
<dbReference type="HAMAP" id="MF_00044">
    <property type="entry name" value="Asp_tRNA_synth_type1"/>
    <property type="match status" value="1"/>
</dbReference>
<feature type="binding site" evidence="7">
    <location>
        <position position="173"/>
    </location>
    <ligand>
        <name>L-aspartate</name>
        <dbReference type="ChEBI" id="CHEBI:29991"/>
    </ligand>
</feature>
<dbReference type="InterPro" id="IPR006195">
    <property type="entry name" value="aa-tRNA-synth_II"/>
</dbReference>
<dbReference type="InterPro" id="IPR002312">
    <property type="entry name" value="Asp/Asn-tRNA-synth_IIb"/>
</dbReference>
<protein>
    <recommendedName>
        <fullName evidence="7">Aspartate--tRNA ligase</fullName>
        <ecNumber evidence="7">6.1.1.12</ecNumber>
    </recommendedName>
    <alternativeName>
        <fullName evidence="7">Aspartyl-tRNA synthetase</fullName>
        <shortName evidence="7">AspRS</shortName>
    </alternativeName>
</protein>
<dbReference type="Proteomes" id="UP000184050">
    <property type="component" value="Unassembled WGS sequence"/>
</dbReference>
<feature type="binding site" evidence="7">
    <location>
        <begin position="219"/>
        <end position="221"/>
    </location>
    <ligand>
        <name>ATP</name>
        <dbReference type="ChEBI" id="CHEBI:30616"/>
    </ligand>
</feature>
<comment type="subunit">
    <text evidence="7">Homodimer.</text>
</comment>
<keyword evidence="2 7" id="KW-0436">Ligase</keyword>
<dbReference type="GO" id="GO:0006422">
    <property type="term" value="P:aspartyl-tRNA aminoacylation"/>
    <property type="evidence" value="ECO:0007669"/>
    <property type="project" value="UniProtKB-UniRule"/>
</dbReference>
<dbReference type="GO" id="GO:0003676">
    <property type="term" value="F:nucleic acid binding"/>
    <property type="evidence" value="ECO:0007669"/>
    <property type="project" value="InterPro"/>
</dbReference>
<dbReference type="SUPFAM" id="SSF50249">
    <property type="entry name" value="Nucleic acid-binding proteins"/>
    <property type="match status" value="1"/>
</dbReference>
<dbReference type="InterPro" id="IPR012340">
    <property type="entry name" value="NA-bd_OB-fold"/>
</dbReference>
<name>A0A1M6B9H2_9BACT</name>
<dbReference type="NCBIfam" id="NF001750">
    <property type="entry name" value="PRK00476.1"/>
    <property type="match status" value="1"/>
</dbReference>
<dbReference type="STRING" id="1168035.SAMN05444280_102134"/>
<dbReference type="GO" id="GO:0005524">
    <property type="term" value="F:ATP binding"/>
    <property type="evidence" value="ECO:0007669"/>
    <property type="project" value="UniProtKB-UniRule"/>
</dbReference>
<dbReference type="Gene3D" id="3.30.1360.30">
    <property type="entry name" value="GAD-like domain"/>
    <property type="match status" value="1"/>
</dbReference>
<dbReference type="NCBIfam" id="TIGR00459">
    <property type="entry name" value="aspS_bact"/>
    <property type="match status" value="1"/>
</dbReference>
<dbReference type="Pfam" id="PF02938">
    <property type="entry name" value="GAD"/>
    <property type="match status" value="1"/>
</dbReference>
<dbReference type="InterPro" id="IPR004524">
    <property type="entry name" value="Asp-tRNA-ligase_1"/>
</dbReference>
<comment type="similarity">
    <text evidence="1 7">Belongs to the class-II aminoacyl-tRNA synthetase family. Type 1 subfamily.</text>
</comment>
<dbReference type="InterPro" id="IPR047089">
    <property type="entry name" value="Asp-tRNA-ligase_1_N"/>
</dbReference>
<dbReference type="SUPFAM" id="SSF55261">
    <property type="entry name" value="GAD domain-like"/>
    <property type="match status" value="1"/>
</dbReference>
<dbReference type="CDD" id="cd00777">
    <property type="entry name" value="AspRS_core"/>
    <property type="match status" value="1"/>
</dbReference>
<keyword evidence="6 7" id="KW-0030">Aminoacyl-tRNA synthetase</keyword>
<dbReference type="Gene3D" id="3.30.930.10">
    <property type="entry name" value="Bira Bifunctional Protein, Domain 2"/>
    <property type="match status" value="1"/>
</dbReference>
<evidence type="ECO:0000256" key="3">
    <source>
        <dbReference type="ARBA" id="ARBA00022741"/>
    </source>
</evidence>
<keyword evidence="7" id="KW-0963">Cytoplasm</keyword>
<dbReference type="EC" id="6.1.1.12" evidence="7"/>
<comment type="catalytic activity">
    <reaction evidence="7">
        <text>tRNA(Asp) + L-aspartate + ATP = L-aspartyl-tRNA(Asp) + AMP + diphosphate</text>
        <dbReference type="Rhea" id="RHEA:19649"/>
        <dbReference type="Rhea" id="RHEA-COMP:9660"/>
        <dbReference type="Rhea" id="RHEA-COMP:9678"/>
        <dbReference type="ChEBI" id="CHEBI:29991"/>
        <dbReference type="ChEBI" id="CHEBI:30616"/>
        <dbReference type="ChEBI" id="CHEBI:33019"/>
        <dbReference type="ChEBI" id="CHEBI:78442"/>
        <dbReference type="ChEBI" id="CHEBI:78516"/>
        <dbReference type="ChEBI" id="CHEBI:456215"/>
        <dbReference type="EC" id="6.1.1.12"/>
    </reaction>
</comment>
<evidence type="ECO:0000313" key="10">
    <source>
        <dbReference type="Proteomes" id="UP000184050"/>
    </source>
</evidence>
<feature type="binding site" evidence="7">
    <location>
        <position position="444"/>
    </location>
    <ligand>
        <name>L-aspartate</name>
        <dbReference type="ChEBI" id="CHEBI:29991"/>
    </ligand>
</feature>
<dbReference type="CDD" id="cd04317">
    <property type="entry name" value="EcAspRS_like_N"/>
    <property type="match status" value="1"/>
</dbReference>
<evidence type="ECO:0000256" key="6">
    <source>
        <dbReference type="ARBA" id="ARBA00023146"/>
    </source>
</evidence>
<evidence type="ECO:0000256" key="7">
    <source>
        <dbReference type="HAMAP-Rule" id="MF_00044"/>
    </source>
</evidence>
<comment type="subcellular location">
    <subcellularLocation>
        <location evidence="7">Cytoplasm</location>
    </subcellularLocation>
</comment>
<evidence type="ECO:0000256" key="4">
    <source>
        <dbReference type="ARBA" id="ARBA00022840"/>
    </source>
</evidence>
<feature type="binding site" evidence="7">
    <location>
        <position position="485"/>
    </location>
    <ligand>
        <name>L-aspartate</name>
        <dbReference type="ChEBI" id="CHEBI:29991"/>
    </ligand>
</feature>
<organism evidence="9 10">
    <name type="scientific">Tangfeifania diversioriginum</name>
    <dbReference type="NCBI Taxonomy" id="1168035"/>
    <lineage>
        <taxon>Bacteria</taxon>
        <taxon>Pseudomonadati</taxon>
        <taxon>Bacteroidota</taxon>
        <taxon>Bacteroidia</taxon>
        <taxon>Marinilabiliales</taxon>
        <taxon>Prolixibacteraceae</taxon>
        <taxon>Tangfeifania</taxon>
    </lineage>
</organism>
<dbReference type="Pfam" id="PF01336">
    <property type="entry name" value="tRNA_anti-codon"/>
    <property type="match status" value="1"/>
</dbReference>
<dbReference type="SUPFAM" id="SSF55681">
    <property type="entry name" value="Class II aaRS and biotin synthetases"/>
    <property type="match status" value="1"/>
</dbReference>
<keyword evidence="10" id="KW-1185">Reference proteome</keyword>
<dbReference type="GO" id="GO:0004815">
    <property type="term" value="F:aspartate-tRNA ligase activity"/>
    <property type="evidence" value="ECO:0007669"/>
    <property type="project" value="UniProtKB-UniRule"/>
</dbReference>
<dbReference type="Pfam" id="PF00152">
    <property type="entry name" value="tRNA-synt_2"/>
    <property type="match status" value="1"/>
</dbReference>
<evidence type="ECO:0000313" key="9">
    <source>
        <dbReference type="EMBL" id="SHI45307.1"/>
    </source>
</evidence>
<feature type="region of interest" description="Aspartate" evidence="7">
    <location>
        <begin position="197"/>
        <end position="200"/>
    </location>
</feature>
<keyword evidence="4 7" id="KW-0067">ATP-binding</keyword>
<keyword evidence="5 7" id="KW-0648">Protein biosynthesis</keyword>
<dbReference type="AlphaFoldDB" id="A0A1M6B9H2"/>
<feature type="binding site" evidence="7">
    <location>
        <begin position="530"/>
        <end position="533"/>
    </location>
    <ligand>
        <name>ATP</name>
        <dbReference type="ChEBI" id="CHEBI:30616"/>
    </ligand>
</feature>
<dbReference type="PANTHER" id="PTHR22594">
    <property type="entry name" value="ASPARTYL/LYSYL-TRNA SYNTHETASE"/>
    <property type="match status" value="1"/>
</dbReference>
<dbReference type="GO" id="GO:0005737">
    <property type="term" value="C:cytoplasm"/>
    <property type="evidence" value="ECO:0007669"/>
    <property type="project" value="UniProtKB-SubCell"/>
</dbReference>
<gene>
    <name evidence="7" type="primary">aspS</name>
    <name evidence="9" type="ORF">SAMN05444280_102134</name>
</gene>
<dbReference type="InterPro" id="IPR004364">
    <property type="entry name" value="Aa-tRNA-synt_II"/>
</dbReference>
<sequence length="584" mass="66288">MYRTHTCGELRAKNINQPVKLAGWVQRVRDLGAMTFIDLRDRYGVTQLVIDENTSKDVKANLEKLGREFVIQAEGKVRERSSKNKNIPTGEIEIEVAGIKILSPSAVPPFTIQEDTDGGDELRMKYRYLDLRRQNVRKNLELRAKMAHAIRTYLNEEGFIETETPVLIKSTPEGARDFVVPSRMNSGEFFALPQSPQVFKQLLMVAGFDKYFQIVKCFRDEDLRADRQPEFTQIDCEMSFVEQEDVLNAFEGLTKFTFKNVLNVEVEDFPRMPYSEAIEKYGSDKPDIRFDMLISDISETVKGKGFNVFDSAEYVGAICAKGCAGYSRKQLDELTNWVKRPQIGAKGLVYVKYNEDRSFKSSVDKFYSAEDLKQWAEKLDAKPGDLILVLSGDKTKTLHALGELRLEMAKQLGLRKQGVFKPLWVVDFPLLEWDEETERFYAMHHPFTAPKPEDIKLLDSNPGDVRANAYDLVINGVEIGGGSVRIYDSELQSKMFKVLGFTPEQAEAQFGFLMNAFKYGAPPHAGIAFGFDRFVSLFAGLDSIRDVIAFPKNNAGRDVMIDSPSPVSEEQLTELSLRLIEKKK</sequence>
<dbReference type="Gene3D" id="2.40.50.140">
    <property type="entry name" value="Nucleic acid-binding proteins"/>
    <property type="match status" value="1"/>
</dbReference>
<feature type="binding site" evidence="7">
    <location>
        <position position="219"/>
    </location>
    <ligand>
        <name>L-aspartate</name>
        <dbReference type="ChEBI" id="CHEBI:29991"/>
    </ligand>
</feature>
<comment type="caution">
    <text evidence="7">Lacks conserved residue(s) required for the propagation of feature annotation.</text>
</comment>
<evidence type="ECO:0000259" key="8">
    <source>
        <dbReference type="PROSITE" id="PS50862"/>
    </source>
</evidence>
<evidence type="ECO:0000256" key="5">
    <source>
        <dbReference type="ARBA" id="ARBA00022917"/>
    </source>
</evidence>
<keyword evidence="3 7" id="KW-0547">Nucleotide-binding</keyword>
<dbReference type="InterPro" id="IPR004365">
    <property type="entry name" value="NA-bd_OB_tRNA"/>
</dbReference>
<evidence type="ECO:0000256" key="2">
    <source>
        <dbReference type="ARBA" id="ARBA00022598"/>
    </source>
</evidence>